<sequence length="477" mass="54240">MSAKHAIDIIEHSSDKSAGLSLDIGTGGIMDWIPRGGGLGNVLDLGFYVHQPDLDYVSAIAKTISYPEANTIKQAVKDFISRECRVQVALESRGIRFSLNFNIPYLILRQQAPNHEFHAPSNPEQRSGQDSLFSIPSDTNPNQRFNLYETQVTIVVSGWDNTRWVAYAFSNAKQELTGDKQDPDERLYEDYLATDGMNGPFIDANSPIWDPRKYWLWIVALRSDIILQEWEYLVQTLAPFCQSLLEFAQRSKVEVVYKFDRLIEISTVLAHTEECVCKAGRAWAKFADADGDANFFSDMTSDLAMKSMRDIRNAFQSLKLLEAKLESLSKSCKASSEVIKLQLEAENTRINQQAYALNLQTNIISRKVLHLHRKGTEASIEIVKLVQETSKAARTSVLLLWLAIPLVLVILYFGAERPIFNFERTTGSFIMALSILMFTRPFITFLLDWVRAFWENMRIKLKIRKNTSAGDHGEKDY</sequence>
<feature type="transmembrane region" description="Helical" evidence="2">
    <location>
        <begin position="397"/>
        <end position="415"/>
    </location>
</feature>
<feature type="transmembrane region" description="Helical" evidence="2">
    <location>
        <begin position="427"/>
        <end position="450"/>
    </location>
</feature>
<reference evidence="3" key="1">
    <citation type="journal article" date="2020" name="Stud. Mycol.">
        <title>101 Dothideomycetes genomes: a test case for predicting lifestyles and emergence of pathogens.</title>
        <authorList>
            <person name="Haridas S."/>
            <person name="Albert R."/>
            <person name="Binder M."/>
            <person name="Bloem J."/>
            <person name="Labutti K."/>
            <person name="Salamov A."/>
            <person name="Andreopoulos B."/>
            <person name="Baker S."/>
            <person name="Barry K."/>
            <person name="Bills G."/>
            <person name="Bluhm B."/>
            <person name="Cannon C."/>
            <person name="Castanera R."/>
            <person name="Culley D."/>
            <person name="Daum C."/>
            <person name="Ezra D."/>
            <person name="Gonzalez J."/>
            <person name="Henrissat B."/>
            <person name="Kuo A."/>
            <person name="Liang C."/>
            <person name="Lipzen A."/>
            <person name="Lutzoni F."/>
            <person name="Magnuson J."/>
            <person name="Mondo S."/>
            <person name="Nolan M."/>
            <person name="Ohm R."/>
            <person name="Pangilinan J."/>
            <person name="Park H.-J."/>
            <person name="Ramirez L."/>
            <person name="Alfaro M."/>
            <person name="Sun H."/>
            <person name="Tritt A."/>
            <person name="Yoshinaga Y."/>
            <person name="Zwiers L.-H."/>
            <person name="Turgeon B."/>
            <person name="Goodwin S."/>
            <person name="Spatafora J."/>
            <person name="Crous P."/>
            <person name="Grigoriev I."/>
        </authorList>
    </citation>
    <scope>NUCLEOTIDE SEQUENCE</scope>
    <source>
        <strain evidence="3">CBS 113818</strain>
    </source>
</reference>
<evidence type="ECO:0000256" key="2">
    <source>
        <dbReference type="SAM" id="Phobius"/>
    </source>
</evidence>
<gene>
    <name evidence="3" type="ORF">CC86DRAFT_467526</name>
</gene>
<protein>
    <recommendedName>
        <fullName evidence="5">Cora-domain-containing protein</fullName>
    </recommendedName>
</protein>
<keyword evidence="4" id="KW-1185">Reference proteome</keyword>
<name>A0A6A6ZY00_9PLEO</name>
<feature type="compositionally biased region" description="Polar residues" evidence="1">
    <location>
        <begin position="122"/>
        <end position="135"/>
    </location>
</feature>
<evidence type="ECO:0000313" key="3">
    <source>
        <dbReference type="EMBL" id="KAF2825940.1"/>
    </source>
</evidence>
<evidence type="ECO:0000256" key="1">
    <source>
        <dbReference type="SAM" id="MobiDB-lite"/>
    </source>
</evidence>
<dbReference type="AlphaFoldDB" id="A0A6A6ZY00"/>
<evidence type="ECO:0000313" key="4">
    <source>
        <dbReference type="Proteomes" id="UP000799424"/>
    </source>
</evidence>
<feature type="region of interest" description="Disordered" evidence="1">
    <location>
        <begin position="116"/>
        <end position="135"/>
    </location>
</feature>
<accession>A0A6A6ZY00</accession>
<organism evidence="3 4">
    <name type="scientific">Ophiobolus disseminans</name>
    <dbReference type="NCBI Taxonomy" id="1469910"/>
    <lineage>
        <taxon>Eukaryota</taxon>
        <taxon>Fungi</taxon>
        <taxon>Dikarya</taxon>
        <taxon>Ascomycota</taxon>
        <taxon>Pezizomycotina</taxon>
        <taxon>Dothideomycetes</taxon>
        <taxon>Pleosporomycetidae</taxon>
        <taxon>Pleosporales</taxon>
        <taxon>Pleosporineae</taxon>
        <taxon>Phaeosphaeriaceae</taxon>
        <taxon>Ophiobolus</taxon>
    </lineage>
</organism>
<dbReference type="OrthoDB" id="5428055at2759"/>
<keyword evidence="2" id="KW-1133">Transmembrane helix</keyword>
<dbReference type="Proteomes" id="UP000799424">
    <property type="component" value="Unassembled WGS sequence"/>
</dbReference>
<keyword evidence="2" id="KW-0472">Membrane</keyword>
<dbReference type="EMBL" id="MU006227">
    <property type="protein sequence ID" value="KAF2825940.1"/>
    <property type="molecule type" value="Genomic_DNA"/>
</dbReference>
<keyword evidence="2" id="KW-0812">Transmembrane</keyword>
<proteinExistence type="predicted"/>
<evidence type="ECO:0008006" key="5">
    <source>
        <dbReference type="Google" id="ProtNLM"/>
    </source>
</evidence>